<dbReference type="AlphaFoldDB" id="A0A2V1HU57"/>
<dbReference type="OrthoDB" id="9768851at2"/>
<evidence type="ECO:0000313" key="3">
    <source>
        <dbReference type="Proteomes" id="UP000244893"/>
    </source>
</evidence>
<dbReference type="InterPro" id="IPR036812">
    <property type="entry name" value="NAD(P)_OxRdtase_dom_sf"/>
</dbReference>
<gene>
    <name evidence="2" type="ORF">DDQ50_06625</name>
</gene>
<dbReference type="InterPro" id="IPR050523">
    <property type="entry name" value="AKR_Detox_Biosynth"/>
</dbReference>
<protein>
    <recommendedName>
        <fullName evidence="1">NADP-dependent oxidoreductase domain-containing protein</fullName>
    </recommendedName>
</protein>
<evidence type="ECO:0000259" key="1">
    <source>
        <dbReference type="Pfam" id="PF00248"/>
    </source>
</evidence>
<dbReference type="InterPro" id="IPR023210">
    <property type="entry name" value="NADP_OxRdtase_dom"/>
</dbReference>
<dbReference type="Proteomes" id="UP000244893">
    <property type="component" value="Unassembled WGS sequence"/>
</dbReference>
<proteinExistence type="predicted"/>
<keyword evidence="3" id="KW-1185">Reference proteome</keyword>
<dbReference type="Pfam" id="PF00248">
    <property type="entry name" value="Aldo_ket_red"/>
    <property type="match status" value="1"/>
</dbReference>
<dbReference type="GO" id="GO:0005829">
    <property type="term" value="C:cytosol"/>
    <property type="evidence" value="ECO:0007669"/>
    <property type="project" value="TreeGrafter"/>
</dbReference>
<reference evidence="2 3" key="1">
    <citation type="submission" date="2018-05" db="EMBL/GenBank/DDBJ databases">
        <title>Amnibacterium sp. M8JJ-5, whole genome shotgun sequence.</title>
        <authorList>
            <person name="Tuo L."/>
        </authorList>
    </citation>
    <scope>NUCLEOTIDE SEQUENCE [LARGE SCALE GENOMIC DNA]</scope>
    <source>
        <strain evidence="2 3">M8JJ-5</strain>
    </source>
</reference>
<evidence type="ECO:0000313" key="2">
    <source>
        <dbReference type="EMBL" id="PVZ96108.1"/>
    </source>
</evidence>
<accession>A0A2V1HU57</accession>
<dbReference type="Gene3D" id="3.20.20.100">
    <property type="entry name" value="NADP-dependent oxidoreductase domain"/>
    <property type="match status" value="1"/>
</dbReference>
<sequence length="325" mass="34979">MVSSMRMLPLGRSGIDVSEFLFGAGGIGGVGSSRTAIGKGLTLDQGLSRLDEAWERGIRVIDTADSYAAGDSEKAVGRWLGEREPDGAIVATKVGAPIEHWEDRVDLSPKHIERQLTVSIRRLGRVDLYLSHAPDPQVPLAATMSAFAEAIGERRIRAWGCSNVTVRDLEALLSVADSEGLPRPEWVQNGFNLALRGDERDLLPLVAAEGLGYTPYSPLAGGVLSERYLKGAEVVPGSRIDVARAFYADFLTDAALARVQLLADLARDLDVSTAGLALAWLRRHPDVTAPIISPRTEAQWQAVDEALELDLGEEEFEAAGALFPS</sequence>
<feature type="domain" description="NADP-dependent oxidoreductase" evidence="1">
    <location>
        <begin position="39"/>
        <end position="318"/>
    </location>
</feature>
<dbReference type="EMBL" id="QEOP01000001">
    <property type="protein sequence ID" value="PVZ96108.1"/>
    <property type="molecule type" value="Genomic_DNA"/>
</dbReference>
<name>A0A2V1HU57_9MICO</name>
<dbReference type="PANTHER" id="PTHR43364:SF6">
    <property type="entry name" value="OXIDOREDUCTASE-RELATED"/>
    <property type="match status" value="1"/>
</dbReference>
<dbReference type="SUPFAM" id="SSF51430">
    <property type="entry name" value="NAD(P)-linked oxidoreductase"/>
    <property type="match status" value="1"/>
</dbReference>
<organism evidence="2 3">
    <name type="scientific">Amnibacterium flavum</name>
    <dbReference type="NCBI Taxonomy" id="2173173"/>
    <lineage>
        <taxon>Bacteria</taxon>
        <taxon>Bacillati</taxon>
        <taxon>Actinomycetota</taxon>
        <taxon>Actinomycetes</taxon>
        <taxon>Micrococcales</taxon>
        <taxon>Microbacteriaceae</taxon>
        <taxon>Amnibacterium</taxon>
    </lineage>
</organism>
<dbReference type="PANTHER" id="PTHR43364">
    <property type="entry name" value="NADH-SPECIFIC METHYLGLYOXAL REDUCTASE-RELATED"/>
    <property type="match status" value="1"/>
</dbReference>
<comment type="caution">
    <text evidence="2">The sequence shown here is derived from an EMBL/GenBank/DDBJ whole genome shotgun (WGS) entry which is preliminary data.</text>
</comment>